<evidence type="ECO:0000259" key="19">
    <source>
        <dbReference type="SMART" id="SM00831"/>
    </source>
</evidence>
<dbReference type="InterPro" id="IPR008250">
    <property type="entry name" value="ATPase_P-typ_transduc_dom_A_sf"/>
</dbReference>
<dbReference type="InterPro" id="IPR006068">
    <property type="entry name" value="ATPase_P-typ_cation-transptr_C"/>
</dbReference>
<dbReference type="InterPro" id="IPR023298">
    <property type="entry name" value="ATPase_P-typ_TM_dom_sf"/>
</dbReference>
<feature type="transmembrane region" description="Helical" evidence="18">
    <location>
        <begin position="698"/>
        <end position="715"/>
    </location>
</feature>
<evidence type="ECO:0000256" key="16">
    <source>
        <dbReference type="ARBA" id="ARBA00029806"/>
    </source>
</evidence>
<evidence type="ECO:0000256" key="12">
    <source>
        <dbReference type="ARBA" id="ARBA00022842"/>
    </source>
</evidence>
<dbReference type="InterPro" id="IPR006415">
    <property type="entry name" value="P-type_ATPase_IIIB"/>
</dbReference>
<keyword evidence="6" id="KW-1003">Cell membrane</keyword>
<dbReference type="SUPFAM" id="SSF81653">
    <property type="entry name" value="Calcium ATPase, transduction domain A"/>
    <property type="match status" value="1"/>
</dbReference>
<evidence type="ECO:0000256" key="17">
    <source>
        <dbReference type="ARBA" id="ARBA00047295"/>
    </source>
</evidence>
<dbReference type="Gene3D" id="3.40.1110.10">
    <property type="entry name" value="Calcium-transporting ATPase, cytoplasmic domain N"/>
    <property type="match status" value="1"/>
</dbReference>
<feature type="transmembrane region" description="Helical" evidence="18">
    <location>
        <begin position="824"/>
        <end position="844"/>
    </location>
</feature>
<dbReference type="SUPFAM" id="SSF81665">
    <property type="entry name" value="Calcium ATPase, transmembrane domain M"/>
    <property type="match status" value="1"/>
</dbReference>
<evidence type="ECO:0000256" key="8">
    <source>
        <dbReference type="ARBA" id="ARBA00022553"/>
    </source>
</evidence>
<evidence type="ECO:0000313" key="21">
    <source>
        <dbReference type="Proteomes" id="UP000032430"/>
    </source>
</evidence>
<keyword evidence="10" id="KW-0547">Nucleotide-binding</keyword>
<evidence type="ECO:0000256" key="5">
    <source>
        <dbReference type="ARBA" id="ARBA00013555"/>
    </source>
</evidence>
<name>A0A098G0S2_9GAMM</name>
<feature type="transmembrane region" description="Helical" evidence="18">
    <location>
        <begin position="309"/>
        <end position="333"/>
    </location>
</feature>
<dbReference type="InterPro" id="IPR004014">
    <property type="entry name" value="ATPase_P-typ_cation-transptr_N"/>
</dbReference>
<dbReference type="PRINTS" id="PR01836">
    <property type="entry name" value="MGATPASE"/>
</dbReference>
<evidence type="ECO:0000256" key="13">
    <source>
        <dbReference type="ARBA" id="ARBA00022967"/>
    </source>
</evidence>
<keyword evidence="7" id="KW-0997">Cell inner membrane</keyword>
<evidence type="ECO:0000256" key="4">
    <source>
        <dbReference type="ARBA" id="ARBA00012786"/>
    </source>
</evidence>
<dbReference type="NCBIfam" id="TIGR01494">
    <property type="entry name" value="ATPase_P-type"/>
    <property type="match status" value="2"/>
</dbReference>
<evidence type="ECO:0000256" key="15">
    <source>
        <dbReference type="ARBA" id="ARBA00023136"/>
    </source>
</evidence>
<dbReference type="Pfam" id="PF00689">
    <property type="entry name" value="Cation_ATPase_C"/>
    <property type="match status" value="1"/>
</dbReference>
<evidence type="ECO:0000256" key="7">
    <source>
        <dbReference type="ARBA" id="ARBA00022519"/>
    </source>
</evidence>
<dbReference type="SFLD" id="SFLDF00027">
    <property type="entry name" value="p-type_atpase"/>
    <property type="match status" value="1"/>
</dbReference>
<comment type="similarity">
    <text evidence="3">Belongs to the cation transport ATPase (P-type) (TC 3.A.3) family. Type IIIB subfamily.</text>
</comment>
<protein>
    <recommendedName>
        <fullName evidence="5">Magnesium-transporting ATPase, P-type 1</fullName>
        <ecNumber evidence="4">7.2.2.14</ecNumber>
    </recommendedName>
    <alternativeName>
        <fullName evidence="16">Mg(2+) transport ATPase, P-type 1</fullName>
    </alternativeName>
</protein>
<comment type="catalytic activity">
    <reaction evidence="17">
        <text>Mg(2+)(out) + ATP + H2O = Mg(2+)(in) + ADP + phosphate + H(+)</text>
        <dbReference type="Rhea" id="RHEA:10260"/>
        <dbReference type="ChEBI" id="CHEBI:15377"/>
        <dbReference type="ChEBI" id="CHEBI:15378"/>
        <dbReference type="ChEBI" id="CHEBI:18420"/>
        <dbReference type="ChEBI" id="CHEBI:30616"/>
        <dbReference type="ChEBI" id="CHEBI:43474"/>
        <dbReference type="ChEBI" id="CHEBI:456216"/>
        <dbReference type="EC" id="7.2.2.14"/>
    </reaction>
</comment>
<feature type="transmembrane region" description="Helical" evidence="18">
    <location>
        <begin position="276"/>
        <end position="297"/>
    </location>
</feature>
<keyword evidence="13" id="KW-1278">Translocase</keyword>
<feature type="transmembrane region" description="Helical" evidence="18">
    <location>
        <begin position="66"/>
        <end position="85"/>
    </location>
</feature>
<dbReference type="Gene3D" id="3.40.50.1000">
    <property type="entry name" value="HAD superfamily/HAD-like"/>
    <property type="match status" value="1"/>
</dbReference>
<dbReference type="EMBL" id="LN614827">
    <property type="protein sequence ID" value="CEG55564.1"/>
    <property type="molecule type" value="Genomic_DNA"/>
</dbReference>
<sequence length="890" mass="99856">MNNGLKSREVLLKISNLEMDEVYAELKTSKEGLSPRDVEERLERYGKNQVAREESISGYRMLLNNFRNPFILVLILLGVVCYITHDMRGTIVVTVMVLLSVIMRFIQEYRSSQASEKLRDMVLTKATVRRHSEEVVEDNEQATNKNKGKNKNKIEVPFEDLVPGDIIYLSAGDMVPADVRLIHSKDLFISQSALTGESMPIEKYDTLASVVEKSIQVKSDTSTNPMERNNLCFMGTSIVSGSGEAVVIATGHRTSFGSLAKSIIGHRSITSFDKGVNSVTWLLIRFILVMVPIIFVINGFVKGDWQEAFLFSIAVAVGLTPEMLPMIVTANLARGAVAMSKHKVIVKRLNSIQNLGAMDILCTDKTGTLTQDKIILEKYLDVNGQECLQVLEYGFLNSFYQTGLKNMIDRAILEHRDIERQIKLSSGYKKIDEIPFDFIRRRMSVVVSEEENQHLLICKGAVEELLDICSDFHLGDEITSLGAEQRGKIIDLAYSLNAEGFRVIAIGYKKLPMTDTPYSVRDERQLILSGLMAFLDPPKESITEAIKELNKHGVEVKILTGDNDIVTRRVCKEVELFCHEVLLGDAIEQMSDGELSARVETTTIFAKLAPLQKARIIKILQNKGHTVGFLGDGINDAAALRDADVGISVDSATDIARESADIILLEKNLLVLSEGVVKGREVYGNIIKYIKMTASSNFGNVFSVLIASAFLPFLPMLPLQLLIQNLCYDVSQLALPWDRMDKDFLQTPRKWEPTGIARFMIFIGPTSSIFDMTTFAIMWFIFHANSPETQALFQSGWFVEGLLSQTLIVHMIRTQKIPFIQSMAATPLITMTVVIMILGLYLPYSSLGPILHLVELPASYFFWLILTLFSYCALVQVVKTWYIKRFKAWL</sequence>
<dbReference type="SUPFAM" id="SSF56784">
    <property type="entry name" value="HAD-like"/>
    <property type="match status" value="1"/>
</dbReference>
<dbReference type="GO" id="GO:0005886">
    <property type="term" value="C:plasma membrane"/>
    <property type="evidence" value="ECO:0007669"/>
    <property type="project" value="UniProtKB-SubCell"/>
</dbReference>
<dbReference type="Pfam" id="PF00122">
    <property type="entry name" value="E1-E2_ATPase"/>
    <property type="match status" value="1"/>
</dbReference>
<dbReference type="Proteomes" id="UP000032430">
    <property type="component" value="Chromosome I"/>
</dbReference>
<dbReference type="HOGENOM" id="CLU_002360_6_3_6"/>
<organism evidence="20 21">
    <name type="scientific">Legionella fallonii LLAP-10</name>
    <dbReference type="NCBI Taxonomy" id="1212491"/>
    <lineage>
        <taxon>Bacteria</taxon>
        <taxon>Pseudomonadati</taxon>
        <taxon>Pseudomonadota</taxon>
        <taxon>Gammaproteobacteria</taxon>
        <taxon>Legionellales</taxon>
        <taxon>Legionellaceae</taxon>
        <taxon>Legionella</taxon>
    </lineage>
</organism>
<dbReference type="CDD" id="cd02077">
    <property type="entry name" value="P-type_ATPase_Mg"/>
    <property type="match status" value="1"/>
</dbReference>
<proteinExistence type="inferred from homology"/>
<feature type="transmembrane region" description="Helical" evidence="18">
    <location>
        <begin position="759"/>
        <end position="782"/>
    </location>
</feature>
<dbReference type="InterPro" id="IPR036412">
    <property type="entry name" value="HAD-like_sf"/>
</dbReference>
<dbReference type="AlphaFoldDB" id="A0A098G0S2"/>
<dbReference type="STRING" id="1212491.LFA_0080"/>
<reference evidence="21" key="1">
    <citation type="submission" date="2014-09" db="EMBL/GenBank/DDBJ databases">
        <authorList>
            <person name="Gomez-Valero L."/>
        </authorList>
    </citation>
    <scope>NUCLEOTIDE SEQUENCE [LARGE SCALE GENOMIC DNA]</scope>
    <source>
        <strain evidence="21">ATCC700992</strain>
    </source>
</reference>
<dbReference type="GO" id="GO:0005524">
    <property type="term" value="F:ATP binding"/>
    <property type="evidence" value="ECO:0007669"/>
    <property type="project" value="UniProtKB-KW"/>
</dbReference>
<dbReference type="Gene3D" id="1.20.1110.10">
    <property type="entry name" value="Calcium-transporting ATPase, transmembrane domain"/>
    <property type="match status" value="1"/>
</dbReference>
<evidence type="ECO:0000256" key="18">
    <source>
        <dbReference type="SAM" id="Phobius"/>
    </source>
</evidence>
<evidence type="ECO:0000256" key="10">
    <source>
        <dbReference type="ARBA" id="ARBA00022741"/>
    </source>
</evidence>
<dbReference type="InterPro" id="IPR001757">
    <property type="entry name" value="P_typ_ATPase"/>
</dbReference>
<dbReference type="OrthoDB" id="9814270at2"/>
<dbReference type="InterPro" id="IPR023214">
    <property type="entry name" value="HAD_sf"/>
</dbReference>
<evidence type="ECO:0000256" key="2">
    <source>
        <dbReference type="ARBA" id="ARBA00004429"/>
    </source>
</evidence>
<gene>
    <name evidence="20" type="primary">mgtA</name>
    <name evidence="20" type="ORF">LFA_0080</name>
</gene>
<keyword evidence="12" id="KW-0460">Magnesium</keyword>
<dbReference type="Pfam" id="PF00690">
    <property type="entry name" value="Cation_ATPase_N"/>
    <property type="match status" value="1"/>
</dbReference>
<dbReference type="KEGG" id="lfa:LFA_0080"/>
<evidence type="ECO:0000256" key="3">
    <source>
        <dbReference type="ARBA" id="ARBA00008746"/>
    </source>
</evidence>
<evidence type="ECO:0000313" key="20">
    <source>
        <dbReference type="EMBL" id="CEG55564.1"/>
    </source>
</evidence>
<evidence type="ECO:0000256" key="6">
    <source>
        <dbReference type="ARBA" id="ARBA00022475"/>
    </source>
</evidence>
<dbReference type="SFLD" id="SFLDG00002">
    <property type="entry name" value="C1.7:_P-type_atpase_like"/>
    <property type="match status" value="1"/>
</dbReference>
<evidence type="ECO:0000256" key="9">
    <source>
        <dbReference type="ARBA" id="ARBA00022692"/>
    </source>
</evidence>
<accession>A0A098G0S2</accession>
<dbReference type="RefSeq" id="WP_045094429.1">
    <property type="nucleotide sequence ID" value="NZ_LN614827.1"/>
</dbReference>
<dbReference type="GO" id="GO:0016887">
    <property type="term" value="F:ATP hydrolysis activity"/>
    <property type="evidence" value="ECO:0007669"/>
    <property type="project" value="InterPro"/>
</dbReference>
<comment type="function">
    <text evidence="1">Mediates magnesium influx to the cytosol.</text>
</comment>
<keyword evidence="11" id="KW-0067">ATP-binding</keyword>
<dbReference type="InterPro" id="IPR044492">
    <property type="entry name" value="P_typ_ATPase_HD_dom"/>
</dbReference>
<keyword evidence="20" id="KW-0378">Hydrolase</keyword>
<keyword evidence="14 18" id="KW-1133">Transmembrane helix</keyword>
<feature type="transmembrane region" description="Helical" evidence="18">
    <location>
        <begin position="860"/>
        <end position="882"/>
    </location>
</feature>
<comment type="subcellular location">
    <subcellularLocation>
        <location evidence="2">Cell inner membrane</location>
        <topology evidence="2">Multi-pass membrane protein</topology>
    </subcellularLocation>
</comment>
<keyword evidence="8" id="KW-0597">Phosphoprotein</keyword>
<dbReference type="InterPro" id="IPR023299">
    <property type="entry name" value="ATPase_P-typ_cyto_dom_N"/>
</dbReference>
<dbReference type="Gene3D" id="2.70.150.10">
    <property type="entry name" value="Calcium-transporting ATPase, cytoplasmic transduction domain A"/>
    <property type="match status" value="1"/>
</dbReference>
<dbReference type="SFLD" id="SFLDS00003">
    <property type="entry name" value="Haloacid_Dehalogenase"/>
    <property type="match status" value="1"/>
</dbReference>
<dbReference type="PANTHER" id="PTHR42861">
    <property type="entry name" value="CALCIUM-TRANSPORTING ATPASE"/>
    <property type="match status" value="1"/>
</dbReference>
<dbReference type="InterPro" id="IPR018303">
    <property type="entry name" value="ATPase_P-typ_P_site"/>
</dbReference>
<dbReference type="NCBIfam" id="TIGR01524">
    <property type="entry name" value="ATPase-IIIB_Mg"/>
    <property type="match status" value="1"/>
</dbReference>
<dbReference type="SMART" id="SM00831">
    <property type="entry name" value="Cation_ATPase_N"/>
    <property type="match status" value="1"/>
</dbReference>
<keyword evidence="9 18" id="KW-0812">Transmembrane</keyword>
<dbReference type="PROSITE" id="PS00154">
    <property type="entry name" value="ATPASE_E1_E2"/>
    <property type="match status" value="1"/>
</dbReference>
<dbReference type="Pfam" id="PF13246">
    <property type="entry name" value="Cation_ATPase"/>
    <property type="match status" value="1"/>
</dbReference>
<dbReference type="EC" id="7.2.2.14" evidence="4"/>
<dbReference type="GO" id="GO:0015444">
    <property type="term" value="F:P-type magnesium transporter activity"/>
    <property type="evidence" value="ECO:0007669"/>
    <property type="project" value="UniProtKB-EC"/>
</dbReference>
<evidence type="ECO:0000256" key="14">
    <source>
        <dbReference type="ARBA" id="ARBA00022989"/>
    </source>
</evidence>
<evidence type="ECO:0000256" key="11">
    <source>
        <dbReference type="ARBA" id="ARBA00022840"/>
    </source>
</evidence>
<keyword evidence="21" id="KW-1185">Reference proteome</keyword>
<feature type="transmembrane region" description="Helical" evidence="18">
    <location>
        <begin position="91"/>
        <end position="107"/>
    </location>
</feature>
<dbReference type="InterPro" id="IPR059000">
    <property type="entry name" value="ATPase_P-type_domA"/>
</dbReference>
<dbReference type="NCBIfam" id="NF011702">
    <property type="entry name" value="PRK15122.1"/>
    <property type="match status" value="1"/>
</dbReference>
<feature type="domain" description="Cation-transporting P-type ATPase N-terminal" evidence="19">
    <location>
        <begin position="13"/>
        <end position="86"/>
    </location>
</feature>
<evidence type="ECO:0000256" key="1">
    <source>
        <dbReference type="ARBA" id="ARBA00003954"/>
    </source>
</evidence>
<keyword evidence="15 18" id="KW-0472">Membrane</keyword>